<sequence length="155" mass="17375">MKKAATTKKSKTVITAAVKPVVKKTAAKDQSRAVGRRKRASARVRIEKGNGQITVNGQPMAKYFPYFELQEMVLAPLKTLAKEKDLDVSIKVVGGGKNGQAISAQHGLSRALVKWNEDFKKTLKTQGYLTRDPRVKERKKFGLKRARRAPQWSKR</sequence>
<dbReference type="SUPFAM" id="SSF54211">
    <property type="entry name" value="Ribosomal protein S5 domain 2-like"/>
    <property type="match status" value="1"/>
</dbReference>
<dbReference type="InterPro" id="IPR000754">
    <property type="entry name" value="Ribosomal_uS9"/>
</dbReference>
<dbReference type="EMBL" id="PFBV01000001">
    <property type="protein sequence ID" value="PIT88761.1"/>
    <property type="molecule type" value="Genomic_DNA"/>
</dbReference>
<dbReference type="GO" id="GO:0003735">
    <property type="term" value="F:structural constituent of ribosome"/>
    <property type="evidence" value="ECO:0007669"/>
    <property type="project" value="InterPro"/>
</dbReference>
<comment type="similarity">
    <text evidence="1 5 6">Belongs to the universal ribosomal protein uS9 family.</text>
</comment>
<keyword evidence="2 5" id="KW-0689">Ribosomal protein</keyword>
<dbReference type="NCBIfam" id="NF001099">
    <property type="entry name" value="PRK00132.1"/>
    <property type="match status" value="1"/>
</dbReference>
<dbReference type="InterPro" id="IPR020568">
    <property type="entry name" value="Ribosomal_Su5_D2-typ_SF"/>
</dbReference>
<dbReference type="GO" id="GO:0006412">
    <property type="term" value="P:translation"/>
    <property type="evidence" value="ECO:0007669"/>
    <property type="project" value="UniProtKB-UniRule"/>
</dbReference>
<dbReference type="Proteomes" id="UP000231426">
    <property type="component" value="Unassembled WGS sequence"/>
</dbReference>
<dbReference type="Pfam" id="PF00380">
    <property type="entry name" value="Ribosomal_S9"/>
    <property type="match status" value="1"/>
</dbReference>
<evidence type="ECO:0000256" key="2">
    <source>
        <dbReference type="ARBA" id="ARBA00022980"/>
    </source>
</evidence>
<dbReference type="PANTHER" id="PTHR21569">
    <property type="entry name" value="RIBOSOMAL PROTEIN S9"/>
    <property type="match status" value="1"/>
</dbReference>
<name>A0A2M6W7L0_9BACT</name>
<dbReference type="PANTHER" id="PTHR21569:SF1">
    <property type="entry name" value="SMALL RIBOSOMAL SUBUNIT PROTEIN US9M"/>
    <property type="match status" value="1"/>
</dbReference>
<proteinExistence type="inferred from homology"/>
<dbReference type="InterPro" id="IPR014721">
    <property type="entry name" value="Ribsml_uS5_D2-typ_fold_subgr"/>
</dbReference>
<evidence type="ECO:0000256" key="6">
    <source>
        <dbReference type="RuleBase" id="RU003815"/>
    </source>
</evidence>
<dbReference type="Gene3D" id="3.30.230.10">
    <property type="match status" value="1"/>
</dbReference>
<evidence type="ECO:0000256" key="4">
    <source>
        <dbReference type="ARBA" id="ARBA00035259"/>
    </source>
</evidence>
<dbReference type="GO" id="GO:0003723">
    <property type="term" value="F:RNA binding"/>
    <property type="evidence" value="ECO:0007669"/>
    <property type="project" value="TreeGrafter"/>
</dbReference>
<reference evidence="8" key="1">
    <citation type="submission" date="2017-09" db="EMBL/GenBank/DDBJ databases">
        <title>Depth-based differentiation of microbial function through sediment-hosted aquifers and enrichment of novel symbionts in the deep terrestrial subsurface.</title>
        <authorList>
            <person name="Probst A.J."/>
            <person name="Ladd B."/>
            <person name="Jarett J.K."/>
            <person name="Geller-Mcgrath D.E."/>
            <person name="Sieber C.M.K."/>
            <person name="Emerson J.B."/>
            <person name="Anantharaman K."/>
            <person name="Thomas B.C."/>
            <person name="Malmstrom R."/>
            <person name="Stieglmeier M."/>
            <person name="Klingl A."/>
            <person name="Woyke T."/>
            <person name="Ryan C.M."/>
            <person name="Banfield J.F."/>
        </authorList>
    </citation>
    <scope>NUCLEOTIDE SEQUENCE [LARGE SCALE GENOMIC DNA]</scope>
</reference>
<dbReference type="GO" id="GO:0022627">
    <property type="term" value="C:cytosolic small ribosomal subunit"/>
    <property type="evidence" value="ECO:0007669"/>
    <property type="project" value="TreeGrafter"/>
</dbReference>
<comment type="caution">
    <text evidence="7">The sequence shown here is derived from an EMBL/GenBank/DDBJ whole genome shotgun (WGS) entry which is preliminary data.</text>
</comment>
<dbReference type="AlphaFoldDB" id="A0A2M6W7L0"/>
<organism evidence="7 8">
    <name type="scientific">Candidatus Magasanikbacteria bacterium CG10_big_fil_rev_8_21_14_0_10_36_32</name>
    <dbReference type="NCBI Taxonomy" id="1974646"/>
    <lineage>
        <taxon>Bacteria</taxon>
        <taxon>Candidatus Magasanikiibacteriota</taxon>
    </lineage>
</organism>
<gene>
    <name evidence="5" type="primary">rpsI</name>
    <name evidence="7" type="ORF">COU29_00055</name>
</gene>
<dbReference type="InterPro" id="IPR023035">
    <property type="entry name" value="Ribosomal_uS9_bac/plastid"/>
</dbReference>
<evidence type="ECO:0000313" key="7">
    <source>
        <dbReference type="EMBL" id="PIT88761.1"/>
    </source>
</evidence>
<evidence type="ECO:0000256" key="1">
    <source>
        <dbReference type="ARBA" id="ARBA00005251"/>
    </source>
</evidence>
<dbReference type="HAMAP" id="MF_00532_B">
    <property type="entry name" value="Ribosomal_uS9_B"/>
    <property type="match status" value="1"/>
</dbReference>
<evidence type="ECO:0000256" key="3">
    <source>
        <dbReference type="ARBA" id="ARBA00023274"/>
    </source>
</evidence>
<dbReference type="InterPro" id="IPR020574">
    <property type="entry name" value="Ribosomal_uS9_CS"/>
</dbReference>
<accession>A0A2M6W7L0</accession>
<dbReference type="FunFam" id="3.30.230.10:FF:000001">
    <property type="entry name" value="30S ribosomal protein S9"/>
    <property type="match status" value="1"/>
</dbReference>
<protein>
    <recommendedName>
        <fullName evidence="4 5">Small ribosomal subunit protein uS9</fullName>
    </recommendedName>
</protein>
<evidence type="ECO:0000256" key="5">
    <source>
        <dbReference type="HAMAP-Rule" id="MF_00532"/>
    </source>
</evidence>
<evidence type="ECO:0000313" key="8">
    <source>
        <dbReference type="Proteomes" id="UP000231426"/>
    </source>
</evidence>
<dbReference type="PROSITE" id="PS00360">
    <property type="entry name" value="RIBOSOMAL_S9"/>
    <property type="match status" value="1"/>
</dbReference>
<keyword evidence="3 5" id="KW-0687">Ribonucleoprotein</keyword>